<dbReference type="STRING" id="679936.Sulac_1705"/>
<dbReference type="AlphaFoldDB" id="G8TZG1"/>
<gene>
    <name evidence="2" type="ordered locus">Sulac_1705</name>
</gene>
<dbReference type="PATRIC" id="fig|679936.5.peg.1773"/>
<reference evidence="2 3" key="2">
    <citation type="journal article" date="2012" name="Stand. Genomic Sci.">
        <title>Complete genome sequence of the moderately thermophilic mineral-sulfide-oxidizing firmicute Sulfobacillus acidophilus type strain (NAL(T)).</title>
        <authorList>
            <person name="Anderson I."/>
            <person name="Chertkov O."/>
            <person name="Chen A."/>
            <person name="Saunders E."/>
            <person name="Lapidus A."/>
            <person name="Nolan M."/>
            <person name="Lucas S."/>
            <person name="Hammon N."/>
            <person name="Deshpande S."/>
            <person name="Cheng J.F."/>
            <person name="Han C."/>
            <person name="Tapia R."/>
            <person name="Goodwin L.A."/>
            <person name="Pitluck S."/>
            <person name="Liolios K."/>
            <person name="Pagani I."/>
            <person name="Ivanova N."/>
            <person name="Mikhailova N."/>
            <person name="Pati A."/>
            <person name="Palaniappan K."/>
            <person name="Land M."/>
            <person name="Pan C."/>
            <person name="Rohde M."/>
            <person name="Pukall R."/>
            <person name="Goker M."/>
            <person name="Detter J.C."/>
            <person name="Woyke T."/>
            <person name="Bristow J."/>
            <person name="Eisen J.A."/>
            <person name="Markowitz V."/>
            <person name="Hugenholtz P."/>
            <person name="Kyrpides N.C."/>
            <person name="Klenk H.P."/>
            <person name="Mavromatis K."/>
        </authorList>
    </citation>
    <scope>NUCLEOTIDE SEQUENCE [LARGE SCALE GENOMIC DNA]</scope>
    <source>
        <strain evidence="3">ATCC 700253 / DSM 10332 / NAL</strain>
    </source>
</reference>
<dbReference type="HOGENOM" id="CLU_2345591_0_0_9"/>
<dbReference type="InterPro" id="IPR009057">
    <property type="entry name" value="Homeodomain-like_sf"/>
</dbReference>
<dbReference type="EMBL" id="CP003179">
    <property type="protein sequence ID" value="AEW05201.1"/>
    <property type="molecule type" value="Genomic_DNA"/>
</dbReference>
<keyword evidence="3" id="KW-1185">Reference proteome</keyword>
<evidence type="ECO:0000259" key="1">
    <source>
        <dbReference type="Pfam" id="PF13936"/>
    </source>
</evidence>
<dbReference type="Pfam" id="PF13936">
    <property type="entry name" value="HTH_38"/>
    <property type="match status" value="1"/>
</dbReference>
<organism evidence="2 3">
    <name type="scientific">Sulfobacillus acidophilus (strain ATCC 700253 / DSM 10332 / NAL)</name>
    <dbReference type="NCBI Taxonomy" id="679936"/>
    <lineage>
        <taxon>Bacteria</taxon>
        <taxon>Bacillati</taxon>
        <taxon>Bacillota</taxon>
        <taxon>Clostridia</taxon>
        <taxon>Eubacteriales</taxon>
        <taxon>Clostridiales Family XVII. Incertae Sedis</taxon>
        <taxon>Sulfobacillus</taxon>
    </lineage>
</organism>
<dbReference type="KEGG" id="sap:Sulac_1705"/>
<feature type="domain" description="Transposase IS30-like HTH" evidence="1">
    <location>
        <begin position="7"/>
        <end position="42"/>
    </location>
</feature>
<proteinExistence type="predicted"/>
<evidence type="ECO:0000313" key="3">
    <source>
        <dbReference type="Proteomes" id="UP000005439"/>
    </source>
</evidence>
<sequence>MRRPWTTKEREQALALYAEGIPIGEIADRLGRTPGSISTLIRVWGTPNRHRRWTTEEDQLLAEWESLGEIARRLGRSYTAVRLRRHQLLRRHDHGDI</sequence>
<evidence type="ECO:0000313" key="2">
    <source>
        <dbReference type="EMBL" id="AEW05201.1"/>
    </source>
</evidence>
<reference evidence="3" key="1">
    <citation type="submission" date="2011-12" db="EMBL/GenBank/DDBJ databases">
        <title>The complete genome of chromosome of Sulfobacillus acidophilus DSM 10332.</title>
        <authorList>
            <person name="Lucas S."/>
            <person name="Han J."/>
            <person name="Lapidus A."/>
            <person name="Bruce D."/>
            <person name="Goodwin L."/>
            <person name="Pitluck S."/>
            <person name="Peters L."/>
            <person name="Kyrpides N."/>
            <person name="Mavromatis K."/>
            <person name="Ivanova N."/>
            <person name="Mikhailova N."/>
            <person name="Chertkov O."/>
            <person name="Saunders E."/>
            <person name="Detter J.C."/>
            <person name="Tapia R."/>
            <person name="Han C."/>
            <person name="Land M."/>
            <person name="Hauser L."/>
            <person name="Markowitz V."/>
            <person name="Cheng J.-F."/>
            <person name="Hugenholtz P."/>
            <person name="Woyke T."/>
            <person name="Wu D."/>
            <person name="Pukall R."/>
            <person name="Gehrich-Schroeter G."/>
            <person name="Schneider S."/>
            <person name="Klenk H.-P."/>
            <person name="Eisen J.A."/>
        </authorList>
    </citation>
    <scope>NUCLEOTIDE SEQUENCE [LARGE SCALE GENOMIC DNA]</scope>
    <source>
        <strain evidence="3">ATCC 700253 / DSM 10332 / NAL</strain>
    </source>
</reference>
<name>G8TZG1_SULAD</name>
<accession>G8TZG1</accession>
<dbReference type="Proteomes" id="UP000005439">
    <property type="component" value="Chromosome"/>
</dbReference>
<dbReference type="Gene3D" id="1.10.10.60">
    <property type="entry name" value="Homeodomain-like"/>
    <property type="match status" value="1"/>
</dbReference>
<dbReference type="SUPFAM" id="SSF46689">
    <property type="entry name" value="Homeodomain-like"/>
    <property type="match status" value="1"/>
</dbReference>
<protein>
    <recommendedName>
        <fullName evidence="1">Transposase IS30-like HTH domain-containing protein</fullName>
    </recommendedName>
</protein>
<dbReference type="InterPro" id="IPR025246">
    <property type="entry name" value="IS30-like_HTH"/>
</dbReference>